<evidence type="ECO:0000256" key="1">
    <source>
        <dbReference type="SAM" id="MobiDB-lite"/>
    </source>
</evidence>
<reference evidence="2 3" key="1">
    <citation type="journal article" date="2015" name="Genome Biol. Evol.">
        <title>Phylogenomic analyses indicate that early fungi evolved digesting cell walls of algal ancestors of land plants.</title>
        <authorList>
            <person name="Chang Y."/>
            <person name="Wang S."/>
            <person name="Sekimoto S."/>
            <person name="Aerts A.L."/>
            <person name="Choi C."/>
            <person name="Clum A."/>
            <person name="LaButti K.M."/>
            <person name="Lindquist E.A."/>
            <person name="Yee Ngan C."/>
            <person name="Ohm R.A."/>
            <person name="Salamov A.A."/>
            <person name="Grigoriev I.V."/>
            <person name="Spatafora J.W."/>
            <person name="Berbee M.L."/>
        </authorList>
    </citation>
    <scope>NUCLEOTIDE SEQUENCE [LARGE SCALE GENOMIC DNA]</scope>
    <source>
        <strain evidence="2 3">JEL478</strain>
    </source>
</reference>
<accession>A0A139A092</accession>
<gene>
    <name evidence="2" type="ORF">M427DRAFT_213457</name>
</gene>
<evidence type="ECO:0000313" key="3">
    <source>
        <dbReference type="Proteomes" id="UP000070544"/>
    </source>
</evidence>
<dbReference type="Proteomes" id="UP000070544">
    <property type="component" value="Unassembled WGS sequence"/>
</dbReference>
<proteinExistence type="predicted"/>
<dbReference type="AlphaFoldDB" id="A0A139A092"/>
<protein>
    <submittedName>
        <fullName evidence="2">Uncharacterized protein</fullName>
    </submittedName>
</protein>
<name>A0A139A092_GONPJ</name>
<dbReference type="EMBL" id="KQ965850">
    <property type="protein sequence ID" value="KXS09783.1"/>
    <property type="molecule type" value="Genomic_DNA"/>
</dbReference>
<sequence>MPVRVRFVSACQKSRRHGDLYTCRTERSPSHACPSRSKHEQRHHVGKAGKLHRASTSKWRVRIQCGMGLRHAQPLSVVIQIERLLLWGRSNADGRLLSVGGSAPGTDDSVAGYEGVRILTRPCTMVRFCAIGLRVTPLGNFNRHAGIPWW</sequence>
<keyword evidence="3" id="KW-1185">Reference proteome</keyword>
<evidence type="ECO:0000313" key="2">
    <source>
        <dbReference type="EMBL" id="KXS09783.1"/>
    </source>
</evidence>
<feature type="region of interest" description="Disordered" evidence="1">
    <location>
        <begin position="26"/>
        <end position="51"/>
    </location>
</feature>
<feature type="compositionally biased region" description="Basic residues" evidence="1">
    <location>
        <begin position="39"/>
        <end position="51"/>
    </location>
</feature>
<organism evidence="2 3">
    <name type="scientific">Gonapodya prolifera (strain JEL478)</name>
    <name type="common">Monoblepharis prolifera</name>
    <dbReference type="NCBI Taxonomy" id="1344416"/>
    <lineage>
        <taxon>Eukaryota</taxon>
        <taxon>Fungi</taxon>
        <taxon>Fungi incertae sedis</taxon>
        <taxon>Chytridiomycota</taxon>
        <taxon>Chytridiomycota incertae sedis</taxon>
        <taxon>Monoblepharidomycetes</taxon>
        <taxon>Monoblepharidales</taxon>
        <taxon>Gonapodyaceae</taxon>
        <taxon>Gonapodya</taxon>
    </lineage>
</organism>